<proteinExistence type="predicted"/>
<keyword evidence="3" id="KW-1185">Reference proteome</keyword>
<keyword evidence="1" id="KW-0732">Signal</keyword>
<dbReference type="EMBL" id="JACBKZ010000010">
    <property type="protein sequence ID" value="KAF5941173.1"/>
    <property type="molecule type" value="Genomic_DNA"/>
</dbReference>
<feature type="chain" id="PRO_5029476889" evidence="1">
    <location>
        <begin position="16"/>
        <end position="229"/>
    </location>
</feature>
<feature type="signal peptide" evidence="1">
    <location>
        <begin position="1"/>
        <end position="15"/>
    </location>
</feature>
<evidence type="ECO:0000313" key="2">
    <source>
        <dbReference type="EMBL" id="KAF5941173.1"/>
    </source>
</evidence>
<reference evidence="3" key="1">
    <citation type="journal article" date="2020" name="Nat. Commun.">
        <title>Genome assembly of wild tea tree DASZ reveals pedigree and selection history of tea varieties.</title>
        <authorList>
            <person name="Zhang W."/>
            <person name="Zhang Y."/>
            <person name="Qiu H."/>
            <person name="Guo Y."/>
            <person name="Wan H."/>
            <person name="Zhang X."/>
            <person name="Scossa F."/>
            <person name="Alseekh S."/>
            <person name="Zhang Q."/>
            <person name="Wang P."/>
            <person name="Xu L."/>
            <person name="Schmidt M.H."/>
            <person name="Jia X."/>
            <person name="Li D."/>
            <person name="Zhu A."/>
            <person name="Guo F."/>
            <person name="Chen W."/>
            <person name="Ni D."/>
            <person name="Usadel B."/>
            <person name="Fernie A.R."/>
            <person name="Wen W."/>
        </authorList>
    </citation>
    <scope>NUCLEOTIDE SEQUENCE [LARGE SCALE GENOMIC DNA]</scope>
    <source>
        <strain evidence="3">cv. G240</strain>
    </source>
</reference>
<dbReference type="PANTHER" id="PTHR31549">
    <property type="entry name" value="PROTEIN, PUTATIVE (DUF247)-RELATED-RELATED"/>
    <property type="match status" value="1"/>
</dbReference>
<reference evidence="2 3" key="2">
    <citation type="submission" date="2020-07" db="EMBL/GenBank/DDBJ databases">
        <title>Genome assembly of wild tea tree DASZ reveals pedigree and selection history of tea varieties.</title>
        <authorList>
            <person name="Zhang W."/>
        </authorList>
    </citation>
    <scope>NUCLEOTIDE SEQUENCE [LARGE SCALE GENOMIC DNA]</scope>
    <source>
        <strain evidence="3">cv. G240</strain>
        <tissue evidence="2">Leaf</tissue>
    </source>
</reference>
<dbReference type="InterPro" id="IPR004158">
    <property type="entry name" value="DUF247_pln"/>
</dbReference>
<dbReference type="PANTHER" id="PTHR31549:SF149">
    <property type="entry name" value="ISOPRENOID SYNTHASE DOMAIN-CONTAINING PROTEIN"/>
    <property type="match status" value="1"/>
</dbReference>
<evidence type="ECO:0000256" key="1">
    <source>
        <dbReference type="SAM" id="SignalP"/>
    </source>
</evidence>
<comment type="caution">
    <text evidence="2">The sequence shown here is derived from an EMBL/GenBank/DDBJ whole genome shotgun (WGS) entry which is preliminary data.</text>
</comment>
<name>A0A7J7GK58_CAMSI</name>
<protein>
    <submittedName>
        <fullName evidence="2">Uncharacterized protein</fullName>
    </submittedName>
</protein>
<dbReference type="Proteomes" id="UP000593564">
    <property type="component" value="Unassembled WGS sequence"/>
</dbReference>
<dbReference type="Pfam" id="PF03140">
    <property type="entry name" value="DUF247"/>
    <property type="match status" value="1"/>
</dbReference>
<organism evidence="2 3">
    <name type="scientific">Camellia sinensis</name>
    <name type="common">Tea plant</name>
    <name type="synonym">Thea sinensis</name>
    <dbReference type="NCBI Taxonomy" id="4442"/>
    <lineage>
        <taxon>Eukaryota</taxon>
        <taxon>Viridiplantae</taxon>
        <taxon>Streptophyta</taxon>
        <taxon>Embryophyta</taxon>
        <taxon>Tracheophyta</taxon>
        <taxon>Spermatophyta</taxon>
        <taxon>Magnoliopsida</taxon>
        <taxon>eudicotyledons</taxon>
        <taxon>Gunneridae</taxon>
        <taxon>Pentapetalae</taxon>
        <taxon>asterids</taxon>
        <taxon>Ericales</taxon>
        <taxon>Theaceae</taxon>
        <taxon>Camellia</taxon>
    </lineage>
</organism>
<dbReference type="AlphaFoldDB" id="A0A7J7GK58"/>
<accession>A0A7J7GK58</accession>
<sequence>MMFLDGCFILQFVWCIVNDEEGQLQMMKSHEIALVHRDLFLLENQLPFQVLLALMNMNFRFYRWRGKDLISRFIQKIRGTKPSFLKTYMERLFIEVCCNWSLYYGWELVDIYGNKQVHVLENTWADHIRYDHTISSRNRKIQGSGNIHHHQYPRRSAMDLKMVGIRFRPSYRDCLSYIAFKSTWTGGILILPKINIDDINISLLLNLAAYEHCPNTLANYLWATNYICF</sequence>
<gene>
    <name evidence="2" type="ORF">HYC85_022340</name>
</gene>
<evidence type="ECO:0000313" key="3">
    <source>
        <dbReference type="Proteomes" id="UP000593564"/>
    </source>
</evidence>